<dbReference type="AlphaFoldDB" id="A0A1Y1I7I1"/>
<dbReference type="GO" id="GO:0004017">
    <property type="term" value="F:AMP kinase activity"/>
    <property type="evidence" value="ECO:0000318"/>
    <property type="project" value="GO_Central"/>
</dbReference>
<evidence type="ECO:0000256" key="3">
    <source>
        <dbReference type="ARBA" id="ARBA00012955"/>
    </source>
</evidence>
<evidence type="ECO:0000256" key="4">
    <source>
        <dbReference type="ARBA" id="ARBA00022679"/>
    </source>
</evidence>
<dbReference type="PROSITE" id="PS00113">
    <property type="entry name" value="ADENYLATE_KINASE"/>
    <property type="match status" value="1"/>
</dbReference>
<keyword evidence="6 7" id="KW-0418">Kinase</keyword>
<dbReference type="Gene3D" id="3.40.50.300">
    <property type="entry name" value="P-loop containing nucleotide triphosphate hydrolases"/>
    <property type="match status" value="1"/>
</dbReference>
<dbReference type="SUPFAM" id="SSF52540">
    <property type="entry name" value="P-loop containing nucleoside triphosphate hydrolases"/>
    <property type="match status" value="1"/>
</dbReference>
<dbReference type="EMBL" id="DF237269">
    <property type="protein sequence ID" value="GAQ86924.1"/>
    <property type="molecule type" value="Genomic_DNA"/>
</dbReference>
<dbReference type="InterPro" id="IPR000850">
    <property type="entry name" value="Adenylat/UMP-CMP_kin"/>
</dbReference>
<evidence type="ECO:0000256" key="6">
    <source>
        <dbReference type="ARBA" id="ARBA00022777"/>
    </source>
</evidence>
<evidence type="ECO:0000313" key="8">
    <source>
        <dbReference type="EMBL" id="GAQ86924.1"/>
    </source>
</evidence>
<dbReference type="GO" id="GO:0005737">
    <property type="term" value="C:cytoplasm"/>
    <property type="evidence" value="ECO:0000318"/>
    <property type="project" value="GO_Central"/>
</dbReference>
<comment type="catalytic activity">
    <reaction evidence="1">
        <text>AMP + ATP = 2 ADP</text>
        <dbReference type="Rhea" id="RHEA:12973"/>
        <dbReference type="ChEBI" id="CHEBI:30616"/>
        <dbReference type="ChEBI" id="CHEBI:456215"/>
        <dbReference type="ChEBI" id="CHEBI:456216"/>
        <dbReference type="EC" id="2.7.4.3"/>
    </reaction>
</comment>
<dbReference type="InterPro" id="IPR027417">
    <property type="entry name" value="P-loop_NTPase"/>
</dbReference>
<dbReference type="InterPro" id="IPR006259">
    <property type="entry name" value="Adenyl_kin_sub"/>
</dbReference>
<name>A0A1Y1I7I1_KLENI</name>
<dbReference type="CDD" id="cd01428">
    <property type="entry name" value="ADK"/>
    <property type="match status" value="1"/>
</dbReference>
<evidence type="ECO:0000256" key="1">
    <source>
        <dbReference type="ARBA" id="ARBA00000582"/>
    </source>
</evidence>
<evidence type="ECO:0000313" key="9">
    <source>
        <dbReference type="Proteomes" id="UP000054558"/>
    </source>
</evidence>
<protein>
    <recommendedName>
        <fullName evidence="3">adenylate kinase</fullName>
        <ecNumber evidence="3">2.7.4.3</ecNumber>
    </recommendedName>
</protein>
<dbReference type="GO" id="GO:0005524">
    <property type="term" value="F:ATP binding"/>
    <property type="evidence" value="ECO:0007669"/>
    <property type="project" value="InterPro"/>
</dbReference>
<gene>
    <name evidence="8" type="ORF">KFL_003200160</name>
</gene>
<dbReference type="HAMAP" id="MF_00235">
    <property type="entry name" value="Adenylate_kinase_Adk"/>
    <property type="match status" value="1"/>
</dbReference>
<evidence type="ECO:0000256" key="5">
    <source>
        <dbReference type="ARBA" id="ARBA00022741"/>
    </source>
</evidence>
<keyword evidence="4 7" id="KW-0808">Transferase</keyword>
<dbReference type="GO" id="GO:0005739">
    <property type="term" value="C:mitochondrion"/>
    <property type="evidence" value="ECO:0000318"/>
    <property type="project" value="GO_Central"/>
</dbReference>
<dbReference type="Proteomes" id="UP000054558">
    <property type="component" value="Unassembled WGS sequence"/>
</dbReference>
<evidence type="ECO:0000256" key="2">
    <source>
        <dbReference type="ARBA" id="ARBA00007220"/>
    </source>
</evidence>
<dbReference type="PRINTS" id="PR00094">
    <property type="entry name" value="ADENYLTKNASE"/>
</dbReference>
<keyword evidence="9" id="KW-1185">Reference proteome</keyword>
<dbReference type="PANTHER" id="PTHR23359">
    <property type="entry name" value="NUCLEOTIDE KINASE"/>
    <property type="match status" value="1"/>
</dbReference>
<dbReference type="OrthoDB" id="439792at2759"/>
<organism evidence="8 9">
    <name type="scientific">Klebsormidium nitens</name>
    <name type="common">Green alga</name>
    <name type="synonym">Ulothrix nitens</name>
    <dbReference type="NCBI Taxonomy" id="105231"/>
    <lineage>
        <taxon>Eukaryota</taxon>
        <taxon>Viridiplantae</taxon>
        <taxon>Streptophyta</taxon>
        <taxon>Klebsormidiophyceae</taxon>
        <taxon>Klebsormidiales</taxon>
        <taxon>Klebsormidiaceae</taxon>
        <taxon>Klebsormidium</taxon>
    </lineage>
</organism>
<comment type="similarity">
    <text evidence="2 7">Belongs to the adenylate kinase family.</text>
</comment>
<dbReference type="Pfam" id="PF00406">
    <property type="entry name" value="ADK"/>
    <property type="match status" value="1"/>
</dbReference>
<keyword evidence="5" id="KW-0547">Nucleotide-binding</keyword>
<dbReference type="InterPro" id="IPR033690">
    <property type="entry name" value="Adenylat_kinase_CS"/>
</dbReference>
<accession>A0A1Y1I7I1</accession>
<dbReference type="EC" id="2.7.4.3" evidence="3"/>
<dbReference type="NCBIfam" id="TIGR01351">
    <property type="entry name" value="adk"/>
    <property type="match status" value="1"/>
</dbReference>
<evidence type="ECO:0000256" key="7">
    <source>
        <dbReference type="RuleBase" id="RU003330"/>
    </source>
</evidence>
<sequence>MGLRMFSGRASARVEPGPAGWYEHKRISNLGKLEDLMYDGRVQWVFLGMPGVGKGTYASRVADLMQVPHISAGDLVREELRKGSAYAQEMQEVIQAGQLLPDSMILDLIKARLHQGQQMGERGFILDGFPRTALQAAALEDIAEITLALNLRLREDVLVQKCLGRRTCGQCGKGFNLADINVAGVNGAPRIVMPPMSPPSACIGKMVMRSDDTEEIVRKRLAVYKEQSQPVEDFYRRRDVLLDFDVGGGIPETWPRLLKALYDENRERELLEPEPRAA</sequence>
<dbReference type="STRING" id="105231.A0A1Y1I7I1"/>
<proteinExistence type="inferred from homology"/>
<dbReference type="OMA" id="FFKNSNC"/>
<reference evidence="8 9" key="1">
    <citation type="journal article" date="2014" name="Nat. Commun.">
        <title>Klebsormidium flaccidum genome reveals primary factors for plant terrestrial adaptation.</title>
        <authorList>
            <person name="Hori K."/>
            <person name="Maruyama F."/>
            <person name="Fujisawa T."/>
            <person name="Togashi T."/>
            <person name="Yamamoto N."/>
            <person name="Seo M."/>
            <person name="Sato S."/>
            <person name="Yamada T."/>
            <person name="Mori H."/>
            <person name="Tajima N."/>
            <person name="Moriyama T."/>
            <person name="Ikeuchi M."/>
            <person name="Watanabe M."/>
            <person name="Wada H."/>
            <person name="Kobayashi K."/>
            <person name="Saito M."/>
            <person name="Masuda T."/>
            <person name="Sasaki-Sekimoto Y."/>
            <person name="Mashiguchi K."/>
            <person name="Awai K."/>
            <person name="Shimojima M."/>
            <person name="Masuda S."/>
            <person name="Iwai M."/>
            <person name="Nobusawa T."/>
            <person name="Narise T."/>
            <person name="Kondo S."/>
            <person name="Saito H."/>
            <person name="Sato R."/>
            <person name="Murakawa M."/>
            <person name="Ihara Y."/>
            <person name="Oshima-Yamada Y."/>
            <person name="Ohtaka K."/>
            <person name="Satoh M."/>
            <person name="Sonobe K."/>
            <person name="Ishii M."/>
            <person name="Ohtani R."/>
            <person name="Kanamori-Sato M."/>
            <person name="Honoki R."/>
            <person name="Miyazaki D."/>
            <person name="Mochizuki H."/>
            <person name="Umetsu J."/>
            <person name="Higashi K."/>
            <person name="Shibata D."/>
            <person name="Kamiya Y."/>
            <person name="Sato N."/>
            <person name="Nakamura Y."/>
            <person name="Tabata S."/>
            <person name="Ida S."/>
            <person name="Kurokawa K."/>
            <person name="Ohta H."/>
        </authorList>
    </citation>
    <scope>NUCLEOTIDE SEQUENCE [LARGE SCALE GENOMIC DNA]</scope>
    <source>
        <strain evidence="8 9">NIES-2285</strain>
    </source>
</reference>